<evidence type="ECO:0000256" key="1">
    <source>
        <dbReference type="SAM" id="Phobius"/>
    </source>
</evidence>
<organism evidence="2 3">
    <name type="scientific">Cardiobacterium valvarum</name>
    <dbReference type="NCBI Taxonomy" id="194702"/>
    <lineage>
        <taxon>Bacteria</taxon>
        <taxon>Pseudomonadati</taxon>
        <taxon>Pseudomonadota</taxon>
        <taxon>Gammaproteobacteria</taxon>
        <taxon>Cardiobacteriales</taxon>
        <taxon>Cardiobacteriaceae</taxon>
        <taxon>Cardiobacterium</taxon>
    </lineage>
</organism>
<keyword evidence="3" id="KW-1185">Reference proteome</keyword>
<name>A0A381DYM2_9GAMM</name>
<evidence type="ECO:0000313" key="2">
    <source>
        <dbReference type="EMBL" id="SUX18356.1"/>
    </source>
</evidence>
<keyword evidence="1" id="KW-0812">Transmembrane</keyword>
<accession>A0A381DYM2</accession>
<dbReference type="AlphaFoldDB" id="A0A381DYM2"/>
<dbReference type="Proteomes" id="UP000254572">
    <property type="component" value="Unassembled WGS sequence"/>
</dbReference>
<keyword evidence="1" id="KW-0472">Membrane</keyword>
<feature type="transmembrane region" description="Helical" evidence="1">
    <location>
        <begin position="21"/>
        <end position="39"/>
    </location>
</feature>
<reference evidence="2 3" key="1">
    <citation type="submission" date="2018-06" db="EMBL/GenBank/DDBJ databases">
        <authorList>
            <consortium name="Pathogen Informatics"/>
            <person name="Doyle S."/>
        </authorList>
    </citation>
    <scope>NUCLEOTIDE SEQUENCE [LARGE SCALE GENOMIC DNA]</scope>
    <source>
        <strain evidence="2 3">NCTC13294</strain>
    </source>
</reference>
<gene>
    <name evidence="2" type="ORF">NCTC13294_00251</name>
</gene>
<feature type="transmembrane region" description="Helical" evidence="1">
    <location>
        <begin position="45"/>
        <end position="65"/>
    </location>
</feature>
<keyword evidence="1" id="KW-1133">Transmembrane helix</keyword>
<proteinExistence type="predicted"/>
<sequence>MGPASAGLLSIRPMLPMLRHFVSGISLMTALGWIALKILFPEEGIAAFCARAFGGTALLGGAWLLYALKRRLLAAALALYAAVFHLAPVGFDLIGGTTTRTVHDFILESCDRSRPRLFAQRLILPDSGDSLRISLDTHLALSSATTLRLTYWRNSGIIRRFDIVRQDKDATYCSLHNQYRYQQRQWR</sequence>
<dbReference type="EMBL" id="UFUW01000001">
    <property type="protein sequence ID" value="SUX18356.1"/>
    <property type="molecule type" value="Genomic_DNA"/>
</dbReference>
<evidence type="ECO:0000313" key="3">
    <source>
        <dbReference type="Proteomes" id="UP000254572"/>
    </source>
</evidence>
<feature type="transmembrane region" description="Helical" evidence="1">
    <location>
        <begin position="72"/>
        <end position="91"/>
    </location>
</feature>
<protein>
    <submittedName>
        <fullName evidence="2">Uncharacterized protein</fullName>
    </submittedName>
</protein>